<gene>
    <name evidence="1" type="ORF">S01H1_17372</name>
</gene>
<comment type="caution">
    <text evidence="1">The sequence shown here is derived from an EMBL/GenBank/DDBJ whole genome shotgun (WGS) entry which is preliminary data.</text>
</comment>
<reference evidence="1" key="1">
    <citation type="journal article" date="2014" name="Front. Microbiol.">
        <title>High frequency of phylogenetically diverse reductive dehalogenase-homologous genes in deep subseafloor sedimentary metagenomes.</title>
        <authorList>
            <person name="Kawai M."/>
            <person name="Futagami T."/>
            <person name="Toyoda A."/>
            <person name="Takaki Y."/>
            <person name="Nishi S."/>
            <person name="Hori S."/>
            <person name="Arai W."/>
            <person name="Tsubouchi T."/>
            <person name="Morono Y."/>
            <person name="Uchiyama I."/>
            <person name="Ito T."/>
            <person name="Fujiyama A."/>
            <person name="Inagaki F."/>
            <person name="Takami H."/>
        </authorList>
    </citation>
    <scope>NUCLEOTIDE SEQUENCE</scope>
    <source>
        <strain evidence="1">Expedition CK06-06</strain>
    </source>
</reference>
<name>X0RRG0_9ZZZZ</name>
<dbReference type="EMBL" id="BARS01009209">
    <property type="protein sequence ID" value="GAF71429.1"/>
    <property type="molecule type" value="Genomic_DNA"/>
</dbReference>
<proteinExistence type="predicted"/>
<organism evidence="1">
    <name type="scientific">marine sediment metagenome</name>
    <dbReference type="NCBI Taxonomy" id="412755"/>
    <lineage>
        <taxon>unclassified sequences</taxon>
        <taxon>metagenomes</taxon>
        <taxon>ecological metagenomes</taxon>
    </lineage>
</organism>
<sequence length="104" mass="11225">MKKAIIVTKNFSGLVVGSILRIGSAEEIDSVSGGNYKKTTSIAIPVELEDFQVGLLVAVHVADADSYYSDGITNYSKFLDVPQVDDGNGNMIDDESFIYYPSVP</sequence>
<accession>X0RRG0</accession>
<evidence type="ECO:0000313" key="1">
    <source>
        <dbReference type="EMBL" id="GAF71429.1"/>
    </source>
</evidence>
<protein>
    <submittedName>
        <fullName evidence="1">Uncharacterized protein</fullName>
    </submittedName>
</protein>
<feature type="non-terminal residue" evidence="1">
    <location>
        <position position="104"/>
    </location>
</feature>
<dbReference type="AlphaFoldDB" id="X0RRG0"/>